<name>A0A915JBH9_ROMCU</name>
<dbReference type="Proteomes" id="UP000887565">
    <property type="component" value="Unplaced"/>
</dbReference>
<dbReference type="InterPro" id="IPR046985">
    <property type="entry name" value="IP5"/>
</dbReference>
<feature type="domain" description="Inositol polyphosphate-related phosphatase" evidence="1">
    <location>
        <begin position="45"/>
        <end position="259"/>
    </location>
</feature>
<evidence type="ECO:0000259" key="1">
    <source>
        <dbReference type="Pfam" id="PF22669"/>
    </source>
</evidence>
<dbReference type="PANTHER" id="PTHR11200:SF275">
    <property type="entry name" value="LD06095P"/>
    <property type="match status" value="1"/>
</dbReference>
<dbReference type="Gene3D" id="3.60.10.10">
    <property type="entry name" value="Endonuclease/exonuclease/phosphatase"/>
    <property type="match status" value="1"/>
</dbReference>
<evidence type="ECO:0000313" key="2">
    <source>
        <dbReference type="Proteomes" id="UP000887565"/>
    </source>
</evidence>
<organism evidence="2 3">
    <name type="scientific">Romanomermis culicivorax</name>
    <name type="common">Nematode worm</name>
    <dbReference type="NCBI Taxonomy" id="13658"/>
    <lineage>
        <taxon>Eukaryota</taxon>
        <taxon>Metazoa</taxon>
        <taxon>Ecdysozoa</taxon>
        <taxon>Nematoda</taxon>
        <taxon>Enoplea</taxon>
        <taxon>Dorylaimia</taxon>
        <taxon>Mermithida</taxon>
        <taxon>Mermithoidea</taxon>
        <taxon>Mermithidae</taxon>
        <taxon>Romanomermis</taxon>
    </lineage>
</organism>
<dbReference type="GO" id="GO:0004439">
    <property type="term" value="F:phosphatidylinositol-4,5-bisphosphate 5-phosphatase activity"/>
    <property type="evidence" value="ECO:0007669"/>
    <property type="project" value="TreeGrafter"/>
</dbReference>
<dbReference type="PANTHER" id="PTHR11200">
    <property type="entry name" value="INOSITOL 5-PHOSPHATASE"/>
    <property type="match status" value="1"/>
</dbReference>
<accession>A0A915JBH9</accession>
<sequence length="491" mass="56049">MKLTRKYKMVTKKEEKMMKMIILKDKPKEDQLCCACATLYSDSSFMKMWKKYLYVALGEQNYDLVYSATFGVQNTCIFVAKHIRQSVSEERSFFKKDNSIMSSSRFFDDKNAKVLRNEKLVCSSGDFSLFRLGADNNKRLIDYTKSCRSFTADYVKSSCGSDPKVSAATDLFAIYDFIFWSGDMNSRLENVTADQAITQLLFGTLCISNLVPRDQIYKSLTNKGPLFENFKEPAINFLPSYKFAFSTSSYDFSRLPGYTRHKSLRYFEKTGTRTKIRHFPNLQFLIYTTLLFRRTGEKLLDHKNISTNTLGDGRIKRTLSRGRRFYNFDVRSKWRNCLNQSYKARTTTAACSATADGVSFKTRSGVVSQSSSNGFGSLAFWRPFTCLKLQKKNLILITKILNNKKSSFRSLLFDVSRKPKVQKYHFTRDLSLSTVGADDFCNGGETLGDCSPFFLLSPFIVGPSFLCGAGAVFFDVLKNFSGHPPKILDNH</sequence>
<dbReference type="SUPFAM" id="SSF56219">
    <property type="entry name" value="DNase I-like"/>
    <property type="match status" value="1"/>
</dbReference>
<dbReference type="WBParaSite" id="nRc.2.0.1.t23140-RA">
    <property type="protein sequence ID" value="nRc.2.0.1.t23140-RA"/>
    <property type="gene ID" value="nRc.2.0.1.g23140"/>
</dbReference>
<dbReference type="InterPro" id="IPR000300">
    <property type="entry name" value="IPPc"/>
</dbReference>
<keyword evidence="2" id="KW-1185">Reference proteome</keyword>
<reference evidence="3" key="1">
    <citation type="submission" date="2022-11" db="UniProtKB">
        <authorList>
            <consortium name="WormBaseParasite"/>
        </authorList>
    </citation>
    <scope>IDENTIFICATION</scope>
</reference>
<proteinExistence type="predicted"/>
<dbReference type="InterPro" id="IPR036691">
    <property type="entry name" value="Endo/exonu/phosph_ase_sf"/>
</dbReference>
<dbReference type="Pfam" id="PF22669">
    <property type="entry name" value="Exo_endo_phos2"/>
    <property type="match status" value="1"/>
</dbReference>
<dbReference type="AlphaFoldDB" id="A0A915JBH9"/>
<evidence type="ECO:0000313" key="3">
    <source>
        <dbReference type="WBParaSite" id="nRc.2.0.1.t23140-RA"/>
    </source>
</evidence>
<protein>
    <recommendedName>
        <fullName evidence="1">Inositol polyphosphate-related phosphatase domain-containing protein</fullName>
    </recommendedName>
</protein>
<dbReference type="GO" id="GO:0046856">
    <property type="term" value="P:phosphatidylinositol dephosphorylation"/>
    <property type="evidence" value="ECO:0007669"/>
    <property type="project" value="InterPro"/>
</dbReference>